<proteinExistence type="predicted"/>
<sequence length="87" mass="10132">MTTIEGKIFSGCFDEEAKIFTLQKVKHVYTETLMKQNQLQELYTYLSRSTNEDGQVISLYDQLLVPLSKEEINQLLNDIDEILSTFH</sequence>
<dbReference type="RefSeq" id="WP_263061213.1">
    <property type="nucleotide sequence ID" value="NZ_JAOUSE010000008.1"/>
</dbReference>
<gene>
    <name evidence="1" type="ORF">OEV82_04920</name>
</gene>
<dbReference type="EMBL" id="JAOUSE010000008">
    <property type="protein sequence ID" value="MCU9593793.1"/>
    <property type="molecule type" value="Genomic_DNA"/>
</dbReference>
<evidence type="ECO:0000313" key="2">
    <source>
        <dbReference type="Proteomes" id="UP001208656"/>
    </source>
</evidence>
<organism evidence="1 2">
    <name type="scientific">Pallidibacillus thermolactis</name>
    <dbReference type="NCBI Taxonomy" id="251051"/>
    <lineage>
        <taxon>Bacteria</taxon>
        <taxon>Bacillati</taxon>
        <taxon>Bacillota</taxon>
        <taxon>Bacilli</taxon>
        <taxon>Bacillales</taxon>
        <taxon>Bacillaceae</taxon>
        <taxon>Pallidibacillus</taxon>
    </lineage>
</organism>
<evidence type="ECO:0000313" key="1">
    <source>
        <dbReference type="EMBL" id="MCU9593793.1"/>
    </source>
</evidence>
<reference evidence="1 2" key="1">
    <citation type="submission" date="2022-10" db="EMBL/GenBank/DDBJ databases">
        <title>Description of Fervidibacillus gen. nov. in the family Fervidibacillaceae fam. nov. with two species, Fervidibacillus albus sp. nov., and Fervidibacillus halotolerans sp. nov., isolated from tidal flat sediments.</title>
        <authorList>
            <person name="Kwon K.K."/>
            <person name="Yang S.-H."/>
        </authorList>
    </citation>
    <scope>NUCLEOTIDE SEQUENCE [LARGE SCALE GENOMIC DNA]</scope>
    <source>
        <strain evidence="1 2">DSM 23332</strain>
    </source>
</reference>
<protein>
    <submittedName>
        <fullName evidence="1">Uncharacterized protein</fullName>
    </submittedName>
</protein>
<keyword evidence="2" id="KW-1185">Reference proteome</keyword>
<name>A0ABT2WDN0_9BACI</name>
<accession>A0ABT2WDN0</accession>
<comment type="caution">
    <text evidence="1">The sequence shown here is derived from an EMBL/GenBank/DDBJ whole genome shotgun (WGS) entry which is preliminary data.</text>
</comment>
<dbReference type="Proteomes" id="UP001208656">
    <property type="component" value="Unassembled WGS sequence"/>
</dbReference>